<reference evidence="2" key="1">
    <citation type="submission" date="2019-12" db="EMBL/GenBank/DDBJ databases">
        <title>Actinomadura physcomitrii sp. nov., a novel actinomycete isolated from moss [Physcomitrium sphaericum (Ludw) Fuernr].</title>
        <authorList>
            <person name="Zhuang X."/>
        </authorList>
    </citation>
    <scope>NUCLEOTIDE SEQUENCE [LARGE SCALE GENOMIC DNA]</scope>
    <source>
        <strain evidence="2">LD22</strain>
    </source>
</reference>
<dbReference type="AlphaFoldDB" id="A0A6I4MN31"/>
<keyword evidence="3" id="KW-1185">Reference proteome</keyword>
<protein>
    <recommendedName>
        <fullName evidence="1">Coenzyme Q-binding protein COQ10 START domain-containing protein</fullName>
    </recommendedName>
</protein>
<dbReference type="Proteomes" id="UP000462055">
    <property type="component" value="Unassembled WGS sequence"/>
</dbReference>
<organism evidence="2 3">
    <name type="scientific">Actinomadura physcomitrii</name>
    <dbReference type="NCBI Taxonomy" id="2650748"/>
    <lineage>
        <taxon>Bacteria</taxon>
        <taxon>Bacillati</taxon>
        <taxon>Actinomycetota</taxon>
        <taxon>Actinomycetes</taxon>
        <taxon>Streptosporangiales</taxon>
        <taxon>Thermomonosporaceae</taxon>
        <taxon>Actinomadura</taxon>
    </lineage>
</organism>
<evidence type="ECO:0000259" key="1">
    <source>
        <dbReference type="Pfam" id="PF03364"/>
    </source>
</evidence>
<comment type="caution">
    <text evidence="2">The sequence shown here is derived from an EMBL/GenBank/DDBJ whole genome shotgun (WGS) entry which is preliminary data.</text>
</comment>
<dbReference type="SUPFAM" id="SSF55961">
    <property type="entry name" value="Bet v1-like"/>
    <property type="match status" value="1"/>
</dbReference>
<dbReference type="RefSeq" id="WP_151596189.1">
    <property type="nucleotide sequence ID" value="NZ_WBMS02000021.1"/>
</dbReference>
<dbReference type="Gene3D" id="3.30.530.20">
    <property type="match status" value="1"/>
</dbReference>
<evidence type="ECO:0000313" key="3">
    <source>
        <dbReference type="Proteomes" id="UP000462055"/>
    </source>
</evidence>
<name>A0A6I4MN31_9ACTN</name>
<sequence length="253" mass="27148">MIELSHETTVEAAPDAVYELIADVVAAPRYFPPHLHAEILAAEGGRDLVERWVLDGGSVRSWRFHREADEAARRIVFEHAPPRPPLSRLRGEWTFEEKGSGTFVRVRHTLEAPAGAAAAAGRIGADLDGKVPMQLRHLAKLAAGIEGLRTRTVGCTVEVRTDAPRPAVYAALLDGATSDAGIWARACLPEHTLAYKARKAGEDAHSLTGTYRLTDGTVIATRAAVLADGADLEAARASLADDLDRELASLPGR</sequence>
<dbReference type="EMBL" id="WBMS02000021">
    <property type="protein sequence ID" value="MWA03646.1"/>
    <property type="molecule type" value="Genomic_DNA"/>
</dbReference>
<accession>A0A6I4MN31</accession>
<dbReference type="InterPro" id="IPR023393">
    <property type="entry name" value="START-like_dom_sf"/>
</dbReference>
<dbReference type="InterPro" id="IPR005031">
    <property type="entry name" value="COQ10_START"/>
</dbReference>
<dbReference type="Pfam" id="PF03364">
    <property type="entry name" value="Polyketide_cyc"/>
    <property type="match status" value="1"/>
</dbReference>
<gene>
    <name evidence="2" type="ORF">F8568_025340</name>
</gene>
<proteinExistence type="predicted"/>
<feature type="domain" description="Coenzyme Q-binding protein COQ10 START" evidence="1">
    <location>
        <begin position="10"/>
        <end position="121"/>
    </location>
</feature>
<evidence type="ECO:0000313" key="2">
    <source>
        <dbReference type="EMBL" id="MWA03646.1"/>
    </source>
</evidence>